<keyword evidence="9" id="KW-0807">Transducer</keyword>
<evidence type="ECO:0000256" key="9">
    <source>
        <dbReference type="ARBA" id="ARBA00023224"/>
    </source>
</evidence>
<dbReference type="GO" id="GO:0007165">
    <property type="term" value="P:signal transduction"/>
    <property type="evidence" value="ECO:0007669"/>
    <property type="project" value="UniProtKB-KW"/>
</dbReference>
<feature type="signal peptide" evidence="11">
    <location>
        <begin position="1"/>
        <end position="16"/>
    </location>
</feature>
<name>A0A345BET4_9NEOP</name>
<dbReference type="InterPro" id="IPR004117">
    <property type="entry name" value="7tm6_olfct_rcpt"/>
</dbReference>
<evidence type="ECO:0000256" key="2">
    <source>
        <dbReference type="ARBA" id="ARBA00022475"/>
    </source>
</evidence>
<feature type="transmembrane region" description="Helical" evidence="10">
    <location>
        <begin position="47"/>
        <end position="73"/>
    </location>
</feature>
<dbReference type="GO" id="GO:0004984">
    <property type="term" value="F:olfactory receptor activity"/>
    <property type="evidence" value="ECO:0007669"/>
    <property type="project" value="InterPro"/>
</dbReference>
<protein>
    <submittedName>
        <fullName evidence="12">Odorant receptors OR2.2</fullName>
    </submittedName>
</protein>
<evidence type="ECO:0000256" key="10">
    <source>
        <dbReference type="SAM" id="Phobius"/>
    </source>
</evidence>
<feature type="transmembrane region" description="Helical" evidence="10">
    <location>
        <begin position="212"/>
        <end position="234"/>
    </location>
</feature>
<keyword evidence="11" id="KW-0732">Signal</keyword>
<comment type="subcellular location">
    <subcellularLocation>
        <location evidence="1">Cell membrane</location>
        <topology evidence="1">Multi-pass membrane protein</topology>
    </subcellularLocation>
</comment>
<dbReference type="Pfam" id="PF02949">
    <property type="entry name" value="7tm_6"/>
    <property type="match status" value="1"/>
</dbReference>
<evidence type="ECO:0000256" key="3">
    <source>
        <dbReference type="ARBA" id="ARBA00022606"/>
    </source>
</evidence>
<evidence type="ECO:0000313" key="12">
    <source>
        <dbReference type="EMBL" id="AXF48758.1"/>
    </source>
</evidence>
<dbReference type="GO" id="GO:0005549">
    <property type="term" value="F:odorant binding"/>
    <property type="evidence" value="ECO:0007669"/>
    <property type="project" value="InterPro"/>
</dbReference>
<keyword evidence="5" id="KW-0552">Olfaction</keyword>
<keyword evidence="7 10" id="KW-0472">Membrane</keyword>
<evidence type="ECO:0000256" key="6">
    <source>
        <dbReference type="ARBA" id="ARBA00022989"/>
    </source>
</evidence>
<reference evidence="12" key="1">
    <citation type="journal article" date="2018" name="Comp. Biochem. Physiol. Part D Genomics Proteomics">
        <title>Analysis of the grapevine moth Lobesia botrana antennal transcriptome and expression of odorant-binding and chemosensory proteins.</title>
        <authorList>
            <person name="Rojas V."/>
            <person name="Jimenez H."/>
            <person name="Palma-Millanao R."/>
            <person name="Gonzalez-Gonzalez A."/>
            <person name="Machuca J."/>
            <person name="Godoy R."/>
            <person name="Ceballos R."/>
            <person name="Mutis A."/>
            <person name="Venthur H."/>
        </authorList>
    </citation>
    <scope>NUCLEOTIDE SEQUENCE</scope>
</reference>
<sequence length="335" mass="38402">MCMFLAFLVMHRLVVARSDNYHEMVRDYLFDFHLFYYKDRSKYSAKVYATVHVVSGVLTFYVQCQMVIGMFLFNLKPLFNNYSRGLFGDRPAPNATFEQAVYYYSPGDFAYTTKEGGVLLFVGNIPLTGFITLGICVFDLLVSTITLQILGHLEILKHSLLTMPLPKDVKRGMYSIEENVQIRQLLKEIIQHHGVIVKFVDKCTEALSDYMFCFYFIMQLITCILLLELSAVTWDALARYGPLNIVVFQQLIQLSVLFELINSKSVHLIDAVYFVPWESMNTSNRRTALLLLHRVQTPLSLKAGKMVPVGVNTMAAILKTTFSYYMMLTTVASER</sequence>
<evidence type="ECO:0000256" key="4">
    <source>
        <dbReference type="ARBA" id="ARBA00022692"/>
    </source>
</evidence>
<accession>A0A345BET4</accession>
<keyword evidence="8 12" id="KW-0675">Receptor</keyword>
<organism evidence="12">
    <name type="scientific">Lobesia botrana</name>
    <dbReference type="NCBI Taxonomy" id="209534"/>
    <lineage>
        <taxon>Eukaryota</taxon>
        <taxon>Metazoa</taxon>
        <taxon>Ecdysozoa</taxon>
        <taxon>Arthropoda</taxon>
        <taxon>Hexapoda</taxon>
        <taxon>Insecta</taxon>
        <taxon>Pterygota</taxon>
        <taxon>Neoptera</taxon>
        <taxon>Endopterygota</taxon>
        <taxon>Lepidoptera</taxon>
        <taxon>Glossata</taxon>
        <taxon>Ditrysia</taxon>
        <taxon>Tortricoidea</taxon>
        <taxon>Tortricidae</taxon>
        <taxon>Olethreutinae</taxon>
        <taxon>Olethreutini</taxon>
        <taxon>Lobesia</taxon>
    </lineage>
</organism>
<dbReference type="PANTHER" id="PTHR21137">
    <property type="entry name" value="ODORANT RECEPTOR"/>
    <property type="match status" value="1"/>
</dbReference>
<keyword evidence="6 10" id="KW-1133">Transmembrane helix</keyword>
<evidence type="ECO:0000256" key="1">
    <source>
        <dbReference type="ARBA" id="ARBA00004651"/>
    </source>
</evidence>
<keyword evidence="3" id="KW-0716">Sensory transduction</keyword>
<proteinExistence type="evidence at transcript level"/>
<feature type="chain" id="PRO_5016888714" evidence="11">
    <location>
        <begin position="17"/>
        <end position="335"/>
    </location>
</feature>
<dbReference type="EMBL" id="MG816573">
    <property type="protein sequence ID" value="AXF48758.1"/>
    <property type="molecule type" value="mRNA"/>
</dbReference>
<keyword evidence="2" id="KW-1003">Cell membrane</keyword>
<dbReference type="PANTHER" id="PTHR21137:SF35">
    <property type="entry name" value="ODORANT RECEPTOR 19A-RELATED"/>
    <property type="match status" value="1"/>
</dbReference>
<evidence type="ECO:0000256" key="8">
    <source>
        <dbReference type="ARBA" id="ARBA00023170"/>
    </source>
</evidence>
<evidence type="ECO:0000256" key="7">
    <source>
        <dbReference type="ARBA" id="ARBA00023136"/>
    </source>
</evidence>
<keyword evidence="4 10" id="KW-0812">Transmembrane</keyword>
<evidence type="ECO:0000256" key="11">
    <source>
        <dbReference type="SAM" id="SignalP"/>
    </source>
</evidence>
<evidence type="ECO:0000256" key="5">
    <source>
        <dbReference type="ARBA" id="ARBA00022725"/>
    </source>
</evidence>
<dbReference type="GO" id="GO:0005886">
    <property type="term" value="C:plasma membrane"/>
    <property type="evidence" value="ECO:0007669"/>
    <property type="project" value="UniProtKB-SubCell"/>
</dbReference>
<dbReference type="AlphaFoldDB" id="A0A345BET4"/>